<protein>
    <recommendedName>
        <fullName evidence="4">DUF2530 domain-containing protein</fullName>
    </recommendedName>
</protein>
<keyword evidence="3" id="KW-1185">Reference proteome</keyword>
<evidence type="ECO:0000256" key="1">
    <source>
        <dbReference type="SAM" id="Phobius"/>
    </source>
</evidence>
<keyword evidence="1" id="KW-0812">Transmembrane</keyword>
<gene>
    <name evidence="2" type="ORF">C5C40_06150</name>
</gene>
<dbReference type="EMBL" id="PSVT01000009">
    <property type="protein sequence ID" value="PPH77769.1"/>
    <property type="molecule type" value="Genomic_DNA"/>
</dbReference>
<name>A0ABX5ACD6_RATRA</name>
<comment type="caution">
    <text evidence="2">The sequence shown here is derived from an EMBL/GenBank/DDBJ whole genome shotgun (WGS) entry which is preliminary data.</text>
</comment>
<feature type="transmembrane region" description="Helical" evidence="1">
    <location>
        <begin position="12"/>
        <end position="29"/>
    </location>
</feature>
<organism evidence="2 3">
    <name type="scientific">Rathayibacter rathayi</name>
    <name type="common">Corynebacterium rathayi</name>
    <dbReference type="NCBI Taxonomy" id="33887"/>
    <lineage>
        <taxon>Bacteria</taxon>
        <taxon>Bacillati</taxon>
        <taxon>Actinomycetota</taxon>
        <taxon>Actinomycetes</taxon>
        <taxon>Micrococcales</taxon>
        <taxon>Microbacteriaceae</taxon>
        <taxon>Rathayibacter</taxon>
    </lineage>
</organism>
<feature type="transmembrane region" description="Helical" evidence="1">
    <location>
        <begin position="35"/>
        <end position="57"/>
    </location>
</feature>
<reference evidence="2 3" key="1">
    <citation type="submission" date="2018-02" db="EMBL/GenBank/DDBJ databases">
        <title>Bacteriophage NCPPB3778 and a type I-E CRISPR drive the evolution of the US Biological Select Agent, Rathayibacter toxicus.</title>
        <authorList>
            <person name="Davis E.W.II."/>
            <person name="Tabima J.F."/>
            <person name="Weisberg A.J."/>
            <person name="Lopes L.D."/>
            <person name="Wiseman M.S."/>
            <person name="Wiseman M.S."/>
            <person name="Pupko T."/>
            <person name="Belcher M.S."/>
            <person name="Sechler A.J."/>
            <person name="Tancos M.A."/>
            <person name="Schroeder B.K."/>
            <person name="Murray T.D."/>
            <person name="Luster D.G."/>
            <person name="Schneider W.L."/>
            <person name="Rogers E."/>
            <person name="Andreote F.D."/>
            <person name="Grunwald N.J."/>
            <person name="Putnam M.L."/>
            <person name="Chang J.H."/>
        </authorList>
    </citation>
    <scope>NUCLEOTIDE SEQUENCE [LARGE SCALE GENOMIC DNA]</scope>
    <source>
        <strain evidence="2 3">AY1D6</strain>
    </source>
</reference>
<evidence type="ECO:0000313" key="2">
    <source>
        <dbReference type="EMBL" id="PPH77769.1"/>
    </source>
</evidence>
<evidence type="ECO:0000313" key="3">
    <source>
        <dbReference type="Proteomes" id="UP000239698"/>
    </source>
</evidence>
<accession>A0ABX5ACD6</accession>
<evidence type="ECO:0008006" key="4">
    <source>
        <dbReference type="Google" id="ProtNLM"/>
    </source>
</evidence>
<keyword evidence="1" id="KW-0472">Membrane</keyword>
<keyword evidence="1" id="KW-1133">Transmembrane helix</keyword>
<sequence>MLNSAERPHPTLTIAVVLGAGLLALPLIRNLELPWNLVASAAVGLFAGGIVYGIQLVRIRRRNRRLLEDETGEVRPPTRE</sequence>
<proteinExistence type="predicted"/>
<dbReference type="Proteomes" id="UP000239698">
    <property type="component" value="Unassembled WGS sequence"/>
</dbReference>